<sequence>MKFQDIEMAYDFVSFGQQFMNHAYISRKTGETYYVSELGDSDELPDDIDDLDIYIAIPDKRELNLGKNLVFDFVSQYLPNDYDQVSDIFRSRGAYSRYKDLLERRGLLNDWHAFEEDARKKRLMAWCKENDIHFT</sequence>
<proteinExistence type="predicted"/>
<gene>
    <name evidence="1" type="ORF">OMM_10347</name>
</gene>
<dbReference type="Pfam" id="PF03682">
    <property type="entry name" value="UPF0158"/>
    <property type="match status" value="1"/>
</dbReference>
<comment type="caution">
    <text evidence="1">The sequence shown here is derived from an EMBL/GenBank/DDBJ whole genome shotgun (WGS) entry which is preliminary data.</text>
</comment>
<reference evidence="2" key="1">
    <citation type="submission" date="2012-11" db="EMBL/GenBank/DDBJ databases">
        <authorList>
            <person name="Lucero-Rivera Y.E."/>
            <person name="Tovar-Ramirez D."/>
        </authorList>
    </citation>
    <scope>NUCLEOTIDE SEQUENCE [LARGE SCALE GENOMIC DNA]</scope>
    <source>
        <strain evidence="2">Araruama</strain>
    </source>
</reference>
<protein>
    <submittedName>
        <fullName evidence="1">Uncharacterized protein</fullName>
    </submittedName>
</protein>
<name>A0A1V1P168_9BACT</name>
<accession>A0A1V1P168</accession>
<evidence type="ECO:0000313" key="2">
    <source>
        <dbReference type="Proteomes" id="UP000189670"/>
    </source>
</evidence>
<dbReference type="Proteomes" id="UP000189670">
    <property type="component" value="Unassembled WGS sequence"/>
</dbReference>
<dbReference type="EMBL" id="ATBP01000891">
    <property type="protein sequence ID" value="ETR68612.1"/>
    <property type="molecule type" value="Genomic_DNA"/>
</dbReference>
<evidence type="ECO:0000313" key="1">
    <source>
        <dbReference type="EMBL" id="ETR68612.1"/>
    </source>
</evidence>
<dbReference type="InterPro" id="IPR005361">
    <property type="entry name" value="UPF0158"/>
</dbReference>
<organism evidence="1 2">
    <name type="scientific">Candidatus Magnetoglobus multicellularis str. Araruama</name>
    <dbReference type="NCBI Taxonomy" id="890399"/>
    <lineage>
        <taxon>Bacteria</taxon>
        <taxon>Pseudomonadati</taxon>
        <taxon>Thermodesulfobacteriota</taxon>
        <taxon>Desulfobacteria</taxon>
        <taxon>Desulfobacterales</taxon>
        <taxon>Desulfobacteraceae</taxon>
        <taxon>Candidatus Magnetoglobus</taxon>
    </lineage>
</organism>
<dbReference type="AlphaFoldDB" id="A0A1V1P168"/>